<dbReference type="InParanoid" id="A0A1S3K9X9"/>
<feature type="domain" description="TSG101 and ALIX binding" evidence="6">
    <location>
        <begin position="165"/>
        <end position="194"/>
    </location>
</feature>
<feature type="coiled-coil region" evidence="4">
    <location>
        <begin position="122"/>
        <end position="251"/>
    </location>
</feature>
<reference evidence="9" key="1">
    <citation type="journal article" date="2015" name="Nat. Commun.">
        <title>The Lingula genome provides insights into brachiopod evolution and the origin of phosphate biomineralization.</title>
        <authorList>
            <person name="Luo Y.J."/>
            <person name="Takeuchi T."/>
            <person name="Koyanagi R."/>
            <person name="Yamada L."/>
            <person name="Kanda M."/>
            <person name="Khalturina M."/>
            <person name="Fujie M."/>
            <person name="Yamasaki S.I."/>
            <person name="Endo K."/>
            <person name="Satoh N."/>
        </authorList>
    </citation>
    <scope>NUCLEOTIDE SEQUENCE</scope>
</reference>
<dbReference type="KEGG" id="lak:106179971"/>
<evidence type="ECO:0000256" key="3">
    <source>
        <dbReference type="ARBA" id="ARBA00023054"/>
    </source>
</evidence>
<dbReference type="Pfam" id="PF16516">
    <property type="entry name" value="CC2-LZ"/>
    <property type="match status" value="1"/>
</dbReference>
<dbReference type="InterPro" id="IPR022008">
    <property type="entry name" value="EABR"/>
</dbReference>
<accession>A0A1S3K9X9</accession>
<dbReference type="GO" id="GO:0051896">
    <property type="term" value="P:regulation of phosphatidylinositol 3-kinase/protein kinase B signal transduction"/>
    <property type="evidence" value="ECO:0007669"/>
    <property type="project" value="InterPro"/>
</dbReference>
<dbReference type="InterPro" id="IPR032419">
    <property type="entry name" value="CC2-LZ_dom"/>
</dbReference>
<dbReference type="Gene3D" id="1.20.5.1180">
    <property type="entry name" value="Geminin coiled-coil domain"/>
    <property type="match status" value="1"/>
</dbReference>
<evidence type="ECO:0000313" key="8">
    <source>
        <dbReference type="Proteomes" id="UP000085678"/>
    </source>
</evidence>
<dbReference type="AlphaFoldDB" id="A0A1S3K9X9"/>
<organism evidence="8 9">
    <name type="scientific">Lingula anatina</name>
    <name type="common">Brachiopod</name>
    <name type="synonym">Lingula unguis</name>
    <dbReference type="NCBI Taxonomy" id="7574"/>
    <lineage>
        <taxon>Eukaryota</taxon>
        <taxon>Metazoa</taxon>
        <taxon>Spiralia</taxon>
        <taxon>Lophotrochozoa</taxon>
        <taxon>Brachiopoda</taxon>
        <taxon>Linguliformea</taxon>
        <taxon>Lingulata</taxon>
        <taxon>Lingulida</taxon>
        <taxon>Linguloidea</taxon>
        <taxon>Lingulidae</taxon>
        <taxon>Lingula</taxon>
    </lineage>
</organism>
<dbReference type="GO" id="GO:0000281">
    <property type="term" value="P:mitotic cytokinesis"/>
    <property type="evidence" value="ECO:0007669"/>
    <property type="project" value="InterPro"/>
</dbReference>
<dbReference type="Gene3D" id="1.20.5.990">
    <property type="entry name" value="Nemo cc2-lz domain - 1d5 darpin complex"/>
    <property type="match status" value="1"/>
</dbReference>
<evidence type="ECO:0000259" key="6">
    <source>
        <dbReference type="Pfam" id="PF12180"/>
    </source>
</evidence>
<dbReference type="Proteomes" id="UP000085678">
    <property type="component" value="Unplaced"/>
</dbReference>
<keyword evidence="3 4" id="KW-0175">Coiled coil</keyword>
<dbReference type="RefSeq" id="XP_013419254.1">
    <property type="nucleotide sequence ID" value="XM_013563800.1"/>
</dbReference>
<evidence type="ECO:0000313" key="9">
    <source>
        <dbReference type="RefSeq" id="XP_013419254.1"/>
    </source>
</evidence>
<sequence length="379" mass="44246">MDKKRAVAPSMTQPREPKVAKRETADDRGASAATSTGHPAYCHSESCRGLKLSEMLHKHQQCVEEIDKLNEIIHLSNDEKLKEILRLREELKSMKSLMYDSVKEKESTLIEGKTLKEQLLKTSQIAKDMAQKLEKLEKLKQKTTTSAVEKEKKQTEEEIQVLNKKLHTVMGGNMHWQVYNTQRDHYVNTLMQQLDHLKLEVSESHEKHAGTCDEEMREDAERTIASVKAKIDEIHREKEVLKDELMHFKELCDVKDRHIKELETQVERQSPPSSPTTAGHLRTQIQICTEDFEAERKDRERAQARIRDLEEEIELLKRQLSMFQQTAMSQMKSRREAALARYRREYEAQHPEYREQNRCLEGNTVVDRNDLEGGFDEID</sequence>
<dbReference type="GO" id="GO:0005737">
    <property type="term" value="C:cytoplasm"/>
    <property type="evidence" value="ECO:0007669"/>
    <property type="project" value="UniProtKB-SubCell"/>
</dbReference>
<keyword evidence="8" id="KW-1185">Reference proteome</keyword>
<proteinExistence type="predicted"/>
<name>A0A1S3K9X9_LINAN</name>
<comment type="subcellular location">
    <subcellularLocation>
        <location evidence="1">Cytoplasm</location>
    </subcellularLocation>
</comment>
<evidence type="ECO:0000256" key="1">
    <source>
        <dbReference type="ARBA" id="ARBA00004496"/>
    </source>
</evidence>
<dbReference type="PANTHER" id="PTHR31838:SF1">
    <property type="entry name" value="CENTROSOMAL PROTEIN OF 55 KDA"/>
    <property type="match status" value="1"/>
</dbReference>
<dbReference type="PANTHER" id="PTHR31838">
    <property type="entry name" value="CENTROSOMAL PROTEIN OF 55 KDA"/>
    <property type="match status" value="1"/>
</dbReference>
<dbReference type="GeneID" id="106179971"/>
<protein>
    <submittedName>
        <fullName evidence="9">TNFAIP3-interacting protein 1</fullName>
    </submittedName>
</protein>
<gene>
    <name evidence="9" type="primary">LOC106179971</name>
</gene>
<dbReference type="Pfam" id="PF12180">
    <property type="entry name" value="EABR"/>
    <property type="match status" value="1"/>
</dbReference>
<feature type="domain" description="NF-kappa-B essential modulator NEMO CC2-LZ" evidence="7">
    <location>
        <begin position="235"/>
        <end position="321"/>
    </location>
</feature>
<evidence type="ECO:0000256" key="2">
    <source>
        <dbReference type="ARBA" id="ARBA00022490"/>
    </source>
</evidence>
<feature type="coiled-coil region" evidence="4">
    <location>
        <begin position="292"/>
        <end position="363"/>
    </location>
</feature>
<reference evidence="9" key="2">
    <citation type="submission" date="2025-08" db="UniProtKB">
        <authorList>
            <consortium name="RefSeq"/>
        </authorList>
    </citation>
    <scope>IDENTIFICATION</scope>
</reference>
<dbReference type="OrthoDB" id="6066489at2759"/>
<evidence type="ECO:0000259" key="7">
    <source>
        <dbReference type="Pfam" id="PF16516"/>
    </source>
</evidence>
<dbReference type="InterPro" id="IPR038926">
    <property type="entry name" value="CEP55"/>
</dbReference>
<feature type="compositionally biased region" description="Basic and acidic residues" evidence="5">
    <location>
        <begin position="15"/>
        <end position="29"/>
    </location>
</feature>
<evidence type="ECO:0000256" key="4">
    <source>
        <dbReference type="SAM" id="Coils"/>
    </source>
</evidence>
<feature type="region of interest" description="Disordered" evidence="5">
    <location>
        <begin position="1"/>
        <end position="41"/>
    </location>
</feature>
<evidence type="ECO:0000256" key="5">
    <source>
        <dbReference type="SAM" id="MobiDB-lite"/>
    </source>
</evidence>
<keyword evidence="2" id="KW-0963">Cytoplasm</keyword>